<protein>
    <submittedName>
        <fullName evidence="1">Uncharacterized protein</fullName>
    </submittedName>
</protein>
<reference evidence="1" key="2">
    <citation type="journal article" date="2015" name="Fish Shellfish Immunol.">
        <title>Early steps in the European eel (Anguilla anguilla)-Vibrio vulnificus interaction in the gills: Role of the RtxA13 toxin.</title>
        <authorList>
            <person name="Callol A."/>
            <person name="Pajuelo D."/>
            <person name="Ebbesson L."/>
            <person name="Teles M."/>
            <person name="MacKenzie S."/>
            <person name="Amaro C."/>
        </authorList>
    </citation>
    <scope>NUCLEOTIDE SEQUENCE</scope>
</reference>
<reference evidence="1" key="1">
    <citation type="submission" date="2014-11" db="EMBL/GenBank/DDBJ databases">
        <authorList>
            <person name="Amaro Gonzalez C."/>
        </authorList>
    </citation>
    <scope>NUCLEOTIDE SEQUENCE</scope>
</reference>
<dbReference type="EMBL" id="GBXM01049981">
    <property type="protein sequence ID" value="JAH58596.1"/>
    <property type="molecule type" value="Transcribed_RNA"/>
</dbReference>
<proteinExistence type="predicted"/>
<accession>A0A0E9TYG6</accession>
<evidence type="ECO:0000313" key="1">
    <source>
        <dbReference type="EMBL" id="JAH58596.1"/>
    </source>
</evidence>
<dbReference type="AlphaFoldDB" id="A0A0E9TYG6"/>
<sequence length="40" mass="4459">MTTNSLLSYVFASKQSCSQRAVFTNVRQRCVKNVGHGNII</sequence>
<organism evidence="1">
    <name type="scientific">Anguilla anguilla</name>
    <name type="common">European freshwater eel</name>
    <name type="synonym">Muraena anguilla</name>
    <dbReference type="NCBI Taxonomy" id="7936"/>
    <lineage>
        <taxon>Eukaryota</taxon>
        <taxon>Metazoa</taxon>
        <taxon>Chordata</taxon>
        <taxon>Craniata</taxon>
        <taxon>Vertebrata</taxon>
        <taxon>Euteleostomi</taxon>
        <taxon>Actinopterygii</taxon>
        <taxon>Neopterygii</taxon>
        <taxon>Teleostei</taxon>
        <taxon>Anguilliformes</taxon>
        <taxon>Anguillidae</taxon>
        <taxon>Anguilla</taxon>
    </lineage>
</organism>
<name>A0A0E9TYG6_ANGAN</name>